<dbReference type="AlphaFoldDB" id="J2T7N1"/>
<evidence type="ECO:0000313" key="2">
    <source>
        <dbReference type="Proteomes" id="UP000007509"/>
    </source>
</evidence>
<dbReference type="EMBL" id="AKJY01000015">
    <property type="protein sequence ID" value="EJL74052.1"/>
    <property type="molecule type" value="Genomic_DNA"/>
</dbReference>
<dbReference type="PATRIC" id="fig|1144316.3.peg.1262"/>
<organism evidence="1 2">
    <name type="scientific">Chryseobacterium populi</name>
    <dbReference type="NCBI Taxonomy" id="1144316"/>
    <lineage>
        <taxon>Bacteria</taxon>
        <taxon>Pseudomonadati</taxon>
        <taxon>Bacteroidota</taxon>
        <taxon>Flavobacteriia</taxon>
        <taxon>Flavobacteriales</taxon>
        <taxon>Weeksellaceae</taxon>
        <taxon>Chryseobacterium group</taxon>
        <taxon>Chryseobacterium</taxon>
    </lineage>
</organism>
<comment type="caution">
    <text evidence="1">The sequence shown here is derived from an EMBL/GenBank/DDBJ whole genome shotgun (WGS) entry which is preliminary data.</text>
</comment>
<dbReference type="Proteomes" id="UP000007509">
    <property type="component" value="Unassembled WGS sequence"/>
</dbReference>
<accession>J2T7N1</accession>
<keyword evidence="2" id="KW-1185">Reference proteome</keyword>
<evidence type="ECO:0000313" key="1">
    <source>
        <dbReference type="EMBL" id="EJL74052.1"/>
    </source>
</evidence>
<protein>
    <submittedName>
        <fullName evidence="1">Uncharacterized protein</fullName>
    </submittedName>
</protein>
<proteinExistence type="predicted"/>
<sequence>MQGMSNLKINLKTSKAVLILLILVFSLSPCSVKRDLFDIFDIQYISSLNKVRTTSGQNLTCDNSTETSSGRTLASKADFKFKKNEFPFEPDLMFLVLKENQKIKNNYSGYATGNSPPKYILFKRLKLDLIQI</sequence>
<reference evidence="1 2" key="1">
    <citation type="journal article" date="2012" name="J. Bacteriol.">
        <title>Twenty-one genome sequences from Pseudomonas species and 19 genome sequences from diverse bacteria isolated from the rhizosphere and endosphere of Populus deltoides.</title>
        <authorList>
            <person name="Brown S.D."/>
            <person name="Utturkar S.M."/>
            <person name="Klingeman D.M."/>
            <person name="Johnson C.M."/>
            <person name="Martin S.L."/>
            <person name="Land M.L."/>
            <person name="Lu T.Y."/>
            <person name="Schadt C.W."/>
            <person name="Doktycz M.J."/>
            <person name="Pelletier D.A."/>
        </authorList>
    </citation>
    <scope>NUCLEOTIDE SEQUENCE [LARGE SCALE GENOMIC DNA]</scope>
    <source>
        <strain evidence="1 2">CF314</strain>
    </source>
</reference>
<gene>
    <name evidence="1" type="ORF">PMI13_01258</name>
</gene>
<name>J2T7N1_9FLAO</name>